<sequence>MPRQSPEIQFFFQSFSAIEYQSDTPVLCYVFENQSDMILANTFPEVEKAREMLDKARDRGNETVSIFGGLRGDKIIPLGIVYIRQPWRRRGQSAWNIDSINFYRELWERTMLAANRVRSAGYTDFVLVLPSKFRPENIRNDRCQEQRLGKFIRSVTEAVIYANHSLDELIQDAPPLIKNVTLTYFGEEDREVNNFFQRSIEEGQAIGEETGRVRQLTVLPSNLKHPLQFVNRATGAIPKPRTSKSKAWRLLKGHHFSSRTKISYLYGKEGIEKFGFGLIHAVSKGSMYNPIFLKVHYRPLTDRQKPVKKIVLVGKGIVFDTGGTNAKDDSNLERMNYDMAGAAIALRTVKLADKMALPVELIALVPIAENANGPEAVRPKDVVKAYNGKTVEIVNTDAEGRLVLADAIAYAEKHLKADCTITIGTLGDMSDMGPDLIKVGFGNDKLRKKIIRAENISTEKVILLPSIDHLNEVYNEHLGDVSDLLSCPEWDYFHSAPFVFLYNFFNAERPEWIFVDPSALFETDADSYGAGPGFGVKFIWYILKQYV</sequence>
<evidence type="ECO:0000259" key="5">
    <source>
        <dbReference type="PROSITE" id="PS00631"/>
    </source>
</evidence>
<organism evidence="6 7">
    <name type="scientific">Candidatus Yanofskybacteria bacterium RIFCSPLOWO2_12_FULL_43_11b</name>
    <dbReference type="NCBI Taxonomy" id="1802710"/>
    <lineage>
        <taxon>Bacteria</taxon>
        <taxon>Candidatus Yanofskyibacteriota</taxon>
    </lineage>
</organism>
<name>A0A1F8H848_9BACT</name>
<feature type="domain" description="Cytosol aminopeptidase" evidence="5">
    <location>
        <begin position="395"/>
        <end position="402"/>
    </location>
</feature>
<evidence type="ECO:0000256" key="2">
    <source>
        <dbReference type="ARBA" id="ARBA00022438"/>
    </source>
</evidence>
<dbReference type="GO" id="GO:0070006">
    <property type="term" value="F:metalloaminopeptidase activity"/>
    <property type="evidence" value="ECO:0007669"/>
    <property type="project" value="InterPro"/>
</dbReference>
<evidence type="ECO:0000256" key="3">
    <source>
        <dbReference type="ARBA" id="ARBA00022670"/>
    </source>
</evidence>
<dbReference type="PANTHER" id="PTHR11963">
    <property type="entry name" value="LEUCINE AMINOPEPTIDASE-RELATED"/>
    <property type="match status" value="1"/>
</dbReference>
<dbReference type="AlphaFoldDB" id="A0A1F8H848"/>
<dbReference type="InterPro" id="IPR000819">
    <property type="entry name" value="Peptidase_M17_C"/>
</dbReference>
<gene>
    <name evidence="6" type="ORF">A3G51_04005</name>
</gene>
<comment type="caution">
    <text evidence="6">The sequence shown here is derived from an EMBL/GenBank/DDBJ whole genome shotgun (WGS) entry which is preliminary data.</text>
</comment>
<evidence type="ECO:0000313" key="7">
    <source>
        <dbReference type="Proteomes" id="UP000177745"/>
    </source>
</evidence>
<proteinExistence type="inferred from homology"/>
<dbReference type="PROSITE" id="PS00631">
    <property type="entry name" value="CYTOSOL_AP"/>
    <property type="match status" value="1"/>
</dbReference>
<dbReference type="Pfam" id="PF00883">
    <property type="entry name" value="Peptidase_M17"/>
    <property type="match status" value="1"/>
</dbReference>
<dbReference type="InterPro" id="IPR011356">
    <property type="entry name" value="Leucine_aapep/pepB"/>
</dbReference>
<dbReference type="SUPFAM" id="SSF53187">
    <property type="entry name" value="Zn-dependent exopeptidases"/>
    <property type="match status" value="1"/>
</dbReference>
<dbReference type="PANTHER" id="PTHR11963:SF23">
    <property type="entry name" value="CYTOSOL AMINOPEPTIDASE"/>
    <property type="match status" value="1"/>
</dbReference>
<keyword evidence="4" id="KW-0378">Hydrolase</keyword>
<dbReference type="GO" id="GO:0006508">
    <property type="term" value="P:proteolysis"/>
    <property type="evidence" value="ECO:0007669"/>
    <property type="project" value="UniProtKB-KW"/>
</dbReference>
<protein>
    <recommendedName>
        <fullName evidence="5">Cytosol aminopeptidase domain-containing protein</fullName>
    </recommendedName>
</protein>
<dbReference type="EMBL" id="MGKY01000011">
    <property type="protein sequence ID" value="OGN33792.1"/>
    <property type="molecule type" value="Genomic_DNA"/>
</dbReference>
<dbReference type="PRINTS" id="PR00481">
    <property type="entry name" value="LAMNOPPTDASE"/>
</dbReference>
<dbReference type="Gene3D" id="3.40.630.10">
    <property type="entry name" value="Zn peptidases"/>
    <property type="match status" value="1"/>
</dbReference>
<dbReference type="GO" id="GO:0030145">
    <property type="term" value="F:manganese ion binding"/>
    <property type="evidence" value="ECO:0007669"/>
    <property type="project" value="InterPro"/>
</dbReference>
<evidence type="ECO:0000256" key="1">
    <source>
        <dbReference type="ARBA" id="ARBA00009528"/>
    </source>
</evidence>
<keyword evidence="3" id="KW-0645">Protease</keyword>
<evidence type="ECO:0000313" key="6">
    <source>
        <dbReference type="EMBL" id="OGN33792.1"/>
    </source>
</evidence>
<dbReference type="Proteomes" id="UP000177745">
    <property type="component" value="Unassembled WGS sequence"/>
</dbReference>
<dbReference type="GO" id="GO:0005737">
    <property type="term" value="C:cytoplasm"/>
    <property type="evidence" value="ECO:0007669"/>
    <property type="project" value="InterPro"/>
</dbReference>
<comment type="similarity">
    <text evidence="1">Belongs to the peptidase M17 family.</text>
</comment>
<keyword evidence="2" id="KW-0031">Aminopeptidase</keyword>
<reference evidence="6 7" key="1">
    <citation type="journal article" date="2016" name="Nat. Commun.">
        <title>Thousands of microbial genomes shed light on interconnected biogeochemical processes in an aquifer system.</title>
        <authorList>
            <person name="Anantharaman K."/>
            <person name="Brown C.T."/>
            <person name="Hug L.A."/>
            <person name="Sharon I."/>
            <person name="Castelle C.J."/>
            <person name="Probst A.J."/>
            <person name="Thomas B.C."/>
            <person name="Singh A."/>
            <person name="Wilkins M.J."/>
            <person name="Karaoz U."/>
            <person name="Brodie E.L."/>
            <person name="Williams K.H."/>
            <person name="Hubbard S.S."/>
            <person name="Banfield J.F."/>
        </authorList>
    </citation>
    <scope>NUCLEOTIDE SEQUENCE [LARGE SCALE GENOMIC DNA]</scope>
</reference>
<accession>A0A1F8H848</accession>
<evidence type="ECO:0000256" key="4">
    <source>
        <dbReference type="ARBA" id="ARBA00022801"/>
    </source>
</evidence>